<dbReference type="Pfam" id="PF08942">
    <property type="entry name" value="DUF1919"/>
    <property type="match status" value="1"/>
</dbReference>
<protein>
    <recommendedName>
        <fullName evidence="2">DUF1919 domain-containing protein</fullName>
    </recommendedName>
</protein>
<organism evidence="1">
    <name type="scientific">bioreactor metagenome</name>
    <dbReference type="NCBI Taxonomy" id="1076179"/>
    <lineage>
        <taxon>unclassified sequences</taxon>
        <taxon>metagenomes</taxon>
        <taxon>ecological metagenomes</taxon>
    </lineage>
</organism>
<reference evidence="1" key="1">
    <citation type="submission" date="2019-08" db="EMBL/GenBank/DDBJ databases">
        <authorList>
            <person name="Kucharzyk K."/>
            <person name="Murdoch R.W."/>
            <person name="Higgins S."/>
            <person name="Loffler F."/>
        </authorList>
    </citation>
    <scope>NUCLEOTIDE SEQUENCE</scope>
</reference>
<dbReference type="SUPFAM" id="SSF142795">
    <property type="entry name" value="CAC2185-like"/>
    <property type="match status" value="1"/>
</dbReference>
<dbReference type="InterPro" id="IPR037226">
    <property type="entry name" value="CAC2185-like_sf"/>
</dbReference>
<gene>
    <name evidence="1" type="ORF">SDC9_103939</name>
</gene>
<dbReference type="InterPro" id="IPR015037">
    <property type="entry name" value="DUF1919"/>
</dbReference>
<comment type="caution">
    <text evidence="1">The sequence shown here is derived from an EMBL/GenBank/DDBJ whole genome shotgun (WGS) entry which is preliminary data.</text>
</comment>
<name>A0A645AWH4_9ZZZZ</name>
<accession>A0A645AWH4</accession>
<proteinExistence type="predicted"/>
<sequence length="218" mass="25373">MKLKSFIKNFNEKRRIAFLKKETLKHDYHFEDVSIISSDCIGGILYHDLGAKFLSPTINVSFKGSGFYCFVLNLKHYINSDISIVMNDVSIIGKIEGNSLLENCPDIYVNFVHYSTIEEARDSWNSRKARINYNKIRVISTERMLTQEKLNLFNAITYKKVMIYGNVVDNINVPNGKEFVPSKFITKRNYRGKLLVFKGIGKKRHFDDLKFDFLSFLQ</sequence>
<dbReference type="EMBL" id="VSSQ01016101">
    <property type="protein sequence ID" value="MPM57118.1"/>
    <property type="molecule type" value="Genomic_DNA"/>
</dbReference>
<evidence type="ECO:0000313" key="1">
    <source>
        <dbReference type="EMBL" id="MPM57118.1"/>
    </source>
</evidence>
<dbReference type="AlphaFoldDB" id="A0A645AWH4"/>
<evidence type="ECO:0008006" key="2">
    <source>
        <dbReference type="Google" id="ProtNLM"/>
    </source>
</evidence>